<protein>
    <submittedName>
        <fullName evidence="1">Uncharacterized protein</fullName>
    </submittedName>
</protein>
<evidence type="ECO:0000313" key="2">
    <source>
        <dbReference type="Proteomes" id="UP000009168"/>
    </source>
</evidence>
<sequence>MIDLHFMIPFYIEHIKEGKCTSYRQTKMTYYTANNSFVFFNITKSLGYLEESCCKEYRHLPAHQEGKNGEMKNHVANLNESNFLLAKGFLKKESPKPFFHNWVNKGEKYAEEKEIECIIFNWNIQMLKHIMLKLIQKKVISYHQGESYHRESYSVLNLLKSILKLAYKINADFFFLTNFFNVNIWQSKIANYLKHYHCYQGIFQQQKGHRSQQNWCQNYSVNAKFLFGCQAINSLVHLQLICQ</sequence>
<name>Q231V9_TETTS</name>
<organism evidence="1 2">
    <name type="scientific">Tetrahymena thermophila (strain SB210)</name>
    <dbReference type="NCBI Taxonomy" id="312017"/>
    <lineage>
        <taxon>Eukaryota</taxon>
        <taxon>Sar</taxon>
        <taxon>Alveolata</taxon>
        <taxon>Ciliophora</taxon>
        <taxon>Intramacronucleata</taxon>
        <taxon>Oligohymenophorea</taxon>
        <taxon>Hymenostomatida</taxon>
        <taxon>Tetrahymenina</taxon>
        <taxon>Tetrahymenidae</taxon>
        <taxon>Tetrahymena</taxon>
    </lineage>
</organism>
<dbReference type="RefSeq" id="XP_001011586.2">
    <property type="nucleotide sequence ID" value="XM_001011586.2"/>
</dbReference>
<dbReference type="HOGENOM" id="CLU_1279957_0_0_1"/>
<accession>Q231V9</accession>
<dbReference type="AlphaFoldDB" id="Q231V9"/>
<dbReference type="KEGG" id="tet:TTHERM_00735370"/>
<evidence type="ECO:0000313" key="1">
    <source>
        <dbReference type="EMBL" id="EAR91341.2"/>
    </source>
</evidence>
<dbReference type="InParanoid" id="Q231V9"/>
<gene>
    <name evidence="1" type="ORF">TTHERM_00735370</name>
</gene>
<dbReference type="EMBL" id="GG662786">
    <property type="protein sequence ID" value="EAR91341.2"/>
    <property type="molecule type" value="Genomic_DNA"/>
</dbReference>
<dbReference type="GeneID" id="7823298"/>
<proteinExistence type="predicted"/>
<keyword evidence="2" id="KW-1185">Reference proteome</keyword>
<dbReference type="Proteomes" id="UP000009168">
    <property type="component" value="Unassembled WGS sequence"/>
</dbReference>
<reference evidence="2" key="1">
    <citation type="journal article" date="2006" name="PLoS Biol.">
        <title>Macronuclear genome sequence of the ciliate Tetrahymena thermophila, a model eukaryote.</title>
        <authorList>
            <person name="Eisen J.A."/>
            <person name="Coyne R.S."/>
            <person name="Wu M."/>
            <person name="Wu D."/>
            <person name="Thiagarajan M."/>
            <person name="Wortman J.R."/>
            <person name="Badger J.H."/>
            <person name="Ren Q."/>
            <person name="Amedeo P."/>
            <person name="Jones K.M."/>
            <person name="Tallon L.J."/>
            <person name="Delcher A.L."/>
            <person name="Salzberg S.L."/>
            <person name="Silva J.C."/>
            <person name="Haas B.J."/>
            <person name="Majoros W.H."/>
            <person name="Farzad M."/>
            <person name="Carlton J.M."/>
            <person name="Smith R.K. Jr."/>
            <person name="Garg J."/>
            <person name="Pearlman R.E."/>
            <person name="Karrer K.M."/>
            <person name="Sun L."/>
            <person name="Manning G."/>
            <person name="Elde N.C."/>
            <person name="Turkewitz A.P."/>
            <person name="Asai D.J."/>
            <person name="Wilkes D.E."/>
            <person name="Wang Y."/>
            <person name="Cai H."/>
            <person name="Collins K."/>
            <person name="Stewart B.A."/>
            <person name="Lee S.R."/>
            <person name="Wilamowska K."/>
            <person name="Weinberg Z."/>
            <person name="Ruzzo W.L."/>
            <person name="Wloga D."/>
            <person name="Gaertig J."/>
            <person name="Frankel J."/>
            <person name="Tsao C.-C."/>
            <person name="Gorovsky M.A."/>
            <person name="Keeling P.J."/>
            <person name="Waller R.F."/>
            <person name="Patron N.J."/>
            <person name="Cherry J.M."/>
            <person name="Stover N.A."/>
            <person name="Krieger C.J."/>
            <person name="del Toro C."/>
            <person name="Ryder H.F."/>
            <person name="Williamson S.C."/>
            <person name="Barbeau R.A."/>
            <person name="Hamilton E.P."/>
            <person name="Orias E."/>
        </authorList>
    </citation>
    <scope>NUCLEOTIDE SEQUENCE [LARGE SCALE GENOMIC DNA]</scope>
    <source>
        <strain evidence="2">SB210</strain>
    </source>
</reference>